<dbReference type="Proteomes" id="UP001501475">
    <property type="component" value="Unassembled WGS sequence"/>
</dbReference>
<proteinExistence type="predicted"/>
<comment type="caution">
    <text evidence="2">The sequence shown here is derived from an EMBL/GenBank/DDBJ whole genome shotgun (WGS) entry which is preliminary data.</text>
</comment>
<keyword evidence="1" id="KW-0472">Membrane</keyword>
<accession>A0ABN2K0P6</accession>
<evidence type="ECO:0000313" key="3">
    <source>
        <dbReference type="Proteomes" id="UP001501475"/>
    </source>
</evidence>
<feature type="transmembrane region" description="Helical" evidence="1">
    <location>
        <begin position="131"/>
        <end position="147"/>
    </location>
</feature>
<keyword evidence="1" id="KW-0812">Transmembrane</keyword>
<feature type="transmembrane region" description="Helical" evidence="1">
    <location>
        <begin position="103"/>
        <end position="124"/>
    </location>
</feature>
<feature type="transmembrane region" description="Helical" evidence="1">
    <location>
        <begin position="45"/>
        <end position="65"/>
    </location>
</feature>
<reference evidence="2 3" key="1">
    <citation type="journal article" date="2019" name="Int. J. Syst. Evol. Microbiol.">
        <title>The Global Catalogue of Microorganisms (GCM) 10K type strain sequencing project: providing services to taxonomists for standard genome sequencing and annotation.</title>
        <authorList>
            <consortium name="The Broad Institute Genomics Platform"/>
            <consortium name="The Broad Institute Genome Sequencing Center for Infectious Disease"/>
            <person name="Wu L."/>
            <person name="Ma J."/>
        </authorList>
    </citation>
    <scope>NUCLEOTIDE SEQUENCE [LARGE SCALE GENOMIC DNA]</scope>
    <source>
        <strain evidence="2 3">JCM 15591</strain>
    </source>
</reference>
<name>A0ABN2K0P6_9MICO</name>
<dbReference type="EMBL" id="BAAAPN010000009">
    <property type="protein sequence ID" value="GAA1745847.1"/>
    <property type="molecule type" value="Genomic_DNA"/>
</dbReference>
<protein>
    <submittedName>
        <fullName evidence="2">Uncharacterized protein</fullName>
    </submittedName>
</protein>
<evidence type="ECO:0000256" key="1">
    <source>
        <dbReference type="SAM" id="Phobius"/>
    </source>
</evidence>
<feature type="transmembrane region" description="Helical" evidence="1">
    <location>
        <begin position="153"/>
        <end position="179"/>
    </location>
</feature>
<organism evidence="2 3">
    <name type="scientific">Nostocoides vanveenii</name>
    <dbReference type="NCBI Taxonomy" id="330835"/>
    <lineage>
        <taxon>Bacteria</taxon>
        <taxon>Bacillati</taxon>
        <taxon>Actinomycetota</taxon>
        <taxon>Actinomycetes</taxon>
        <taxon>Micrococcales</taxon>
        <taxon>Intrasporangiaceae</taxon>
        <taxon>Nostocoides</taxon>
    </lineage>
</organism>
<keyword evidence="1" id="KW-1133">Transmembrane helix</keyword>
<keyword evidence="3" id="KW-1185">Reference proteome</keyword>
<sequence length="189" mass="19670">MTLTRAWVSDHQGRLLAGAALVAGLATLGRELEIGNPLGESFLAIRLGQILMPALAASAVGAVPSSAAESLSLRTPLLLRLMWTGLIVLAFHSYAWSARPDHALMGTLWTGALSLSLPLAIALLVNRSAGLAAACLWVPVIVISPAYPPFAPWALMSFVPSVTGTGVALGIDLSALLLVATNGFGRRRI</sequence>
<gene>
    <name evidence="2" type="ORF">GCM10009810_02980</name>
</gene>
<dbReference type="RefSeq" id="WP_344061100.1">
    <property type="nucleotide sequence ID" value="NZ_BAAAPN010000009.1"/>
</dbReference>
<evidence type="ECO:0000313" key="2">
    <source>
        <dbReference type="EMBL" id="GAA1745847.1"/>
    </source>
</evidence>
<feature type="transmembrane region" description="Helical" evidence="1">
    <location>
        <begin position="77"/>
        <end position="97"/>
    </location>
</feature>